<evidence type="ECO:0000256" key="1">
    <source>
        <dbReference type="SAM" id="Phobius"/>
    </source>
</evidence>
<dbReference type="AlphaFoldDB" id="A0A1V1P7E5"/>
<accession>A0A1V1P7E5</accession>
<dbReference type="InterPro" id="IPR029030">
    <property type="entry name" value="Caspase-like_dom_sf"/>
</dbReference>
<name>A0A1V1P7E5_9BACT</name>
<evidence type="ECO:0000313" key="4">
    <source>
        <dbReference type="Proteomes" id="UP000189670"/>
    </source>
</evidence>
<dbReference type="InterPro" id="IPR024983">
    <property type="entry name" value="CHAT_dom"/>
</dbReference>
<organism evidence="3 4">
    <name type="scientific">Candidatus Magnetoglobus multicellularis str. Araruama</name>
    <dbReference type="NCBI Taxonomy" id="890399"/>
    <lineage>
        <taxon>Bacteria</taxon>
        <taxon>Pseudomonadati</taxon>
        <taxon>Thermodesulfobacteriota</taxon>
        <taxon>Desulfobacteria</taxon>
        <taxon>Desulfobacterales</taxon>
        <taxon>Desulfobacteraceae</taxon>
        <taxon>Candidatus Magnetoglobus</taxon>
    </lineage>
</organism>
<proteinExistence type="predicted"/>
<evidence type="ECO:0000313" key="3">
    <source>
        <dbReference type="EMBL" id="ETR70761.1"/>
    </source>
</evidence>
<protein>
    <recommendedName>
        <fullName evidence="2">CHAT domain-containing protein</fullName>
    </recommendedName>
</protein>
<dbReference type="Gene3D" id="3.40.50.1460">
    <property type="match status" value="1"/>
</dbReference>
<dbReference type="SUPFAM" id="SSF52129">
    <property type="entry name" value="Caspase-like"/>
    <property type="match status" value="1"/>
</dbReference>
<keyword evidence="1" id="KW-1133">Transmembrane helix</keyword>
<comment type="caution">
    <text evidence="3">The sequence shown here is derived from an EMBL/GenBank/DDBJ whole genome shotgun (WGS) entry which is preliminary data.</text>
</comment>
<dbReference type="Pfam" id="PF12770">
    <property type="entry name" value="CHAT"/>
    <property type="match status" value="1"/>
</dbReference>
<feature type="transmembrane region" description="Helical" evidence="1">
    <location>
        <begin position="436"/>
        <end position="456"/>
    </location>
</feature>
<keyword evidence="1" id="KW-0812">Transmembrane</keyword>
<gene>
    <name evidence="3" type="ORF">OMM_03004</name>
</gene>
<keyword evidence="1" id="KW-0472">Membrane</keyword>
<reference evidence="4" key="1">
    <citation type="submission" date="2012-11" db="EMBL/GenBank/DDBJ databases">
        <authorList>
            <person name="Lucero-Rivera Y.E."/>
            <person name="Tovar-Ramirez D."/>
        </authorList>
    </citation>
    <scope>NUCLEOTIDE SEQUENCE [LARGE SCALE GENOMIC DNA]</scope>
    <source>
        <strain evidence="4">Araruama</strain>
    </source>
</reference>
<sequence length="631" mass="73865">MIDSGIEYFKSLPNDTYHVNILKTIRNKFMFRSMSQRIRSMKNNDILILKAIHHHNHLYIGAVYPDEVIRYFDDYPVPLDQINACCQKMIRHVNQSSGKNKSKTDYKELQQYGQNLFNLVFQSKEIKQQFIRKDFDYLILDLDESLLHIPWEWMCPAENFLCMDVCMGRKIMTRQTMPEIKPRSLNKTIEMLILSTDDDDLEQASSEGEMLFNSVSRLNHKDFKIKPQYDPYIQKETLMTEIKSFDWLHFAGHAEYHDDDPSKNGWQLSDGFFTVNDIDQISGGQAMPLFIYANACQTARHEVFQNENKGSFHLVNAFLRAGVRHYIGPVGRIQDTPAKMLSETFYKQFFEGKTIGQALTESRKILAQQYGEDISWINMILYGDPTKQYVSIDNSDSKTIPSIEQKENPDFPPITREKREFRKYTGTNKFEWIKEIRHWIVFVALILLACIAMIMINRYSLDQQEMDYRTYFDQRADNIFQKTTQLYEEYIHLCKKYHLEHSEDTSTMAVIFHPDTNKNDQSRMILNAIISELIDHCGMKLLDRLSYDIVLTTAIQKIKSGVIPKTSILHPNYLLIIDIFSNKKGIIVNMRCNQADNIIFSEFATIDPKTAILDQKARLTHNITNKLKLLR</sequence>
<dbReference type="Proteomes" id="UP000189670">
    <property type="component" value="Unassembled WGS sequence"/>
</dbReference>
<dbReference type="EMBL" id="ATBP01000373">
    <property type="protein sequence ID" value="ETR70761.1"/>
    <property type="molecule type" value="Genomic_DNA"/>
</dbReference>
<evidence type="ECO:0000259" key="2">
    <source>
        <dbReference type="Pfam" id="PF12770"/>
    </source>
</evidence>
<feature type="domain" description="CHAT" evidence="2">
    <location>
        <begin position="110"/>
        <end position="371"/>
    </location>
</feature>